<proteinExistence type="predicted"/>
<dbReference type="EnsemblPlants" id="Pp3c3_26520V3.3">
    <property type="protein sequence ID" value="Pp3c3_26520V3.3"/>
    <property type="gene ID" value="Pp3c3_26520"/>
</dbReference>
<dbReference type="KEGG" id="ppp:112279469"/>
<organism evidence="1">
    <name type="scientific">Physcomitrium patens</name>
    <name type="common">Spreading-leaved earth moss</name>
    <name type="synonym">Physcomitrella patens</name>
    <dbReference type="NCBI Taxonomy" id="3218"/>
    <lineage>
        <taxon>Eukaryota</taxon>
        <taxon>Viridiplantae</taxon>
        <taxon>Streptophyta</taxon>
        <taxon>Embryophyta</taxon>
        <taxon>Bryophyta</taxon>
        <taxon>Bryophytina</taxon>
        <taxon>Bryopsida</taxon>
        <taxon>Funariidae</taxon>
        <taxon>Funariales</taxon>
        <taxon>Funariaceae</taxon>
        <taxon>Physcomitrium</taxon>
    </lineage>
</organism>
<accession>A0A2K1KW37</accession>
<evidence type="ECO:0000313" key="2">
    <source>
        <dbReference type="EnsemblPlants" id="Pp3c3_26520V3.1"/>
    </source>
</evidence>
<dbReference type="Proteomes" id="UP000006727">
    <property type="component" value="Chromosome 3"/>
</dbReference>
<dbReference type="InterPro" id="IPR012663">
    <property type="entry name" value="CHP02450_Tryp"/>
</dbReference>
<keyword evidence="3" id="KW-1185">Reference proteome</keyword>
<dbReference type="Gramene" id="Pp3c3_26520V3.1">
    <property type="protein sequence ID" value="Pp3c3_26520V3.1"/>
    <property type="gene ID" value="Pp3c3_26520"/>
</dbReference>
<dbReference type="EnsemblPlants" id="Pp3c3_26520V3.2">
    <property type="protein sequence ID" value="Pp3c3_26520V3.2"/>
    <property type="gene ID" value="Pp3c3_26520"/>
</dbReference>
<dbReference type="Gramene" id="Pp3c3_26520V3.4">
    <property type="protein sequence ID" value="Pp3c3_26520V3.4"/>
    <property type="gene ID" value="Pp3c3_26520"/>
</dbReference>
<dbReference type="Gramene" id="Pp3c3_26520V3.3">
    <property type="protein sequence ID" value="Pp3c3_26520V3.3"/>
    <property type="gene ID" value="Pp3c3_26520"/>
</dbReference>
<dbReference type="EnsemblPlants" id="Pp3c3_26520V3.4">
    <property type="protein sequence ID" value="Pp3c3_26520V3.4"/>
    <property type="gene ID" value="Pp3c3_26520"/>
</dbReference>
<dbReference type="RefSeq" id="XP_024369702.1">
    <property type="nucleotide sequence ID" value="XM_024513934.2"/>
</dbReference>
<reference evidence="2" key="3">
    <citation type="submission" date="2020-12" db="UniProtKB">
        <authorList>
            <consortium name="EnsemblPlants"/>
        </authorList>
    </citation>
    <scope>IDENTIFICATION</scope>
</reference>
<evidence type="ECO:0000313" key="3">
    <source>
        <dbReference type="Proteomes" id="UP000006727"/>
    </source>
</evidence>
<reference evidence="1 3" key="2">
    <citation type="journal article" date="2018" name="Plant J.">
        <title>The Physcomitrella patens chromosome-scale assembly reveals moss genome structure and evolution.</title>
        <authorList>
            <person name="Lang D."/>
            <person name="Ullrich K.K."/>
            <person name="Murat F."/>
            <person name="Fuchs J."/>
            <person name="Jenkins J."/>
            <person name="Haas F.B."/>
            <person name="Piednoel M."/>
            <person name="Gundlach H."/>
            <person name="Van Bel M."/>
            <person name="Meyberg R."/>
            <person name="Vives C."/>
            <person name="Morata J."/>
            <person name="Symeonidi A."/>
            <person name="Hiss M."/>
            <person name="Muchero W."/>
            <person name="Kamisugi Y."/>
            <person name="Saleh O."/>
            <person name="Blanc G."/>
            <person name="Decker E.L."/>
            <person name="van Gessel N."/>
            <person name="Grimwood J."/>
            <person name="Hayes R.D."/>
            <person name="Graham S.W."/>
            <person name="Gunter L.E."/>
            <person name="McDaniel S.F."/>
            <person name="Hoernstein S.N.W."/>
            <person name="Larsson A."/>
            <person name="Li F.W."/>
            <person name="Perroud P.F."/>
            <person name="Phillips J."/>
            <person name="Ranjan P."/>
            <person name="Rokshar D.S."/>
            <person name="Rothfels C.J."/>
            <person name="Schneider L."/>
            <person name="Shu S."/>
            <person name="Stevenson D.W."/>
            <person name="Thummler F."/>
            <person name="Tillich M."/>
            <person name="Villarreal Aguilar J.C."/>
            <person name="Widiez T."/>
            <person name="Wong G.K."/>
            <person name="Wymore A."/>
            <person name="Zhang Y."/>
            <person name="Zimmer A.D."/>
            <person name="Quatrano R.S."/>
            <person name="Mayer K.F.X."/>
            <person name="Goodstein D."/>
            <person name="Casacuberta J.M."/>
            <person name="Vandepoele K."/>
            <person name="Reski R."/>
            <person name="Cuming A.C."/>
            <person name="Tuskan G.A."/>
            <person name="Maumus F."/>
            <person name="Salse J."/>
            <person name="Schmutz J."/>
            <person name="Rensing S.A."/>
        </authorList>
    </citation>
    <scope>NUCLEOTIDE SEQUENCE [LARGE SCALE GENOMIC DNA]</scope>
    <source>
        <strain evidence="2 3">cv. Gransden 2004</strain>
    </source>
</reference>
<protein>
    <submittedName>
        <fullName evidence="1 2">Uncharacterized protein</fullName>
    </submittedName>
</protein>
<dbReference type="NCBIfam" id="TIGR02450">
    <property type="entry name" value="TIGR02450 family Trp-rich protein"/>
    <property type="match status" value="1"/>
</dbReference>
<dbReference type="Pfam" id="PF09493">
    <property type="entry name" value="DUF2389"/>
    <property type="match status" value="1"/>
</dbReference>
<dbReference type="EnsemblPlants" id="Pp3c3_26520V3.1">
    <property type="protein sequence ID" value="Pp3c3_26520V3.1"/>
    <property type="gene ID" value="Pp3c3_26520"/>
</dbReference>
<gene>
    <name evidence="2" type="primary">LOC112279469</name>
    <name evidence="1" type="ORF">PHYPA_005002</name>
</gene>
<dbReference type="RefSeq" id="XP_024369701.1">
    <property type="nucleotide sequence ID" value="XM_024513933.2"/>
</dbReference>
<evidence type="ECO:0000313" key="1">
    <source>
        <dbReference type="EMBL" id="PNR58007.1"/>
    </source>
</evidence>
<dbReference type="RefSeq" id="XP_024369704.1">
    <property type="nucleotide sequence ID" value="XM_024513936.2"/>
</dbReference>
<reference evidence="1 3" key="1">
    <citation type="journal article" date="2008" name="Science">
        <title>The Physcomitrella genome reveals evolutionary insights into the conquest of land by plants.</title>
        <authorList>
            <person name="Rensing S."/>
            <person name="Lang D."/>
            <person name="Zimmer A."/>
            <person name="Terry A."/>
            <person name="Salamov A."/>
            <person name="Shapiro H."/>
            <person name="Nishiyama T."/>
            <person name="Perroud P.-F."/>
            <person name="Lindquist E."/>
            <person name="Kamisugi Y."/>
            <person name="Tanahashi T."/>
            <person name="Sakakibara K."/>
            <person name="Fujita T."/>
            <person name="Oishi K."/>
            <person name="Shin-I T."/>
            <person name="Kuroki Y."/>
            <person name="Toyoda A."/>
            <person name="Suzuki Y."/>
            <person name="Hashimoto A."/>
            <person name="Yamaguchi K."/>
            <person name="Sugano A."/>
            <person name="Kohara Y."/>
            <person name="Fujiyama A."/>
            <person name="Anterola A."/>
            <person name="Aoki S."/>
            <person name="Ashton N."/>
            <person name="Barbazuk W.B."/>
            <person name="Barker E."/>
            <person name="Bennetzen J."/>
            <person name="Bezanilla M."/>
            <person name="Blankenship R."/>
            <person name="Cho S.H."/>
            <person name="Dutcher S."/>
            <person name="Estelle M."/>
            <person name="Fawcett J.A."/>
            <person name="Gundlach H."/>
            <person name="Hanada K."/>
            <person name="Heyl A."/>
            <person name="Hicks K.A."/>
            <person name="Hugh J."/>
            <person name="Lohr M."/>
            <person name="Mayer K."/>
            <person name="Melkozernov A."/>
            <person name="Murata T."/>
            <person name="Nelson D."/>
            <person name="Pils B."/>
            <person name="Prigge M."/>
            <person name="Reiss B."/>
            <person name="Renner T."/>
            <person name="Rombauts S."/>
            <person name="Rushton P."/>
            <person name="Sanderfoot A."/>
            <person name="Schween G."/>
            <person name="Shiu S.-H."/>
            <person name="Stueber K."/>
            <person name="Theodoulou F.L."/>
            <person name="Tu H."/>
            <person name="Van de Peer Y."/>
            <person name="Verrier P.J."/>
            <person name="Waters E."/>
            <person name="Wood A."/>
            <person name="Yang L."/>
            <person name="Cove D."/>
            <person name="Cuming A."/>
            <person name="Hasebe M."/>
            <person name="Lucas S."/>
            <person name="Mishler D.B."/>
            <person name="Reski R."/>
            <person name="Grigoriev I."/>
            <person name="Quatrano R.S."/>
            <person name="Boore J.L."/>
        </authorList>
    </citation>
    <scope>NUCLEOTIDE SEQUENCE [LARGE SCALE GENOMIC DNA]</scope>
    <source>
        <strain evidence="2 3">cv. Gransden 2004</strain>
    </source>
</reference>
<name>A0A2K1KW37_PHYPA</name>
<dbReference type="EMBL" id="ABEU02000003">
    <property type="protein sequence ID" value="PNR58007.1"/>
    <property type="molecule type" value="Genomic_DNA"/>
</dbReference>
<dbReference type="AlphaFoldDB" id="A0A2K1KW37"/>
<dbReference type="PaxDb" id="3218-PP1S351_32V6.1"/>
<sequence length="233" mass="26121">MALLTACGKLSFKYVLTGEFEVRSYNLSEMHSKLCASRCVVSHCRASGRSESSASELRIGEEEDNPFVKPLSNIYSVVPCRFCKGSGEVKCEICDGQGSLARGGFHRRNPVSIARIVGSNWTAMERTLGRHHFFVYSKRRGPGKEWFLEMVSACDDTTRLWINAKILRDRERWSAGWLQRGELHGIKVEGEGERQSKAVICKGCKGRKTQSCQMCAETAGGSHQHWQLDIIDV</sequence>
<dbReference type="OMA" id="LWINAKI"/>
<dbReference type="OrthoDB" id="2946at2759"/>
<dbReference type="Gramene" id="Pp3c3_26520V3.2">
    <property type="protein sequence ID" value="Pp3c3_26520V3.2"/>
    <property type="gene ID" value="Pp3c3_26520"/>
</dbReference>
<dbReference type="GeneID" id="112279469"/>